<dbReference type="PROSITE" id="PS00727">
    <property type="entry name" value="AP_NUCLEASE_F1_2"/>
    <property type="match status" value="1"/>
</dbReference>
<keyword evidence="11" id="KW-1185">Reference proteome</keyword>
<keyword evidence="5" id="KW-0378">Hydrolase</keyword>
<dbReference type="NCBIfam" id="TIGR00195">
    <property type="entry name" value="exoDNase_III"/>
    <property type="match status" value="1"/>
</dbReference>
<dbReference type="EC" id="3.1.11.2" evidence="7"/>
<dbReference type="EMBL" id="CALNXI010000620">
    <property type="protein sequence ID" value="CAH3030233.1"/>
    <property type="molecule type" value="Genomic_DNA"/>
</dbReference>
<comment type="caution">
    <text evidence="10">The sequence shown here is derived from an EMBL/GenBank/DDBJ whole genome shotgun (WGS) entry which is preliminary data.</text>
</comment>
<dbReference type="Pfam" id="PF03372">
    <property type="entry name" value="Exo_endo_phos"/>
    <property type="match status" value="1"/>
</dbReference>
<dbReference type="PANTHER" id="PTHR22748">
    <property type="entry name" value="AP ENDONUCLEASE"/>
    <property type="match status" value="1"/>
</dbReference>
<keyword evidence="7" id="KW-0227">DNA damage</keyword>
<evidence type="ECO:0000259" key="9">
    <source>
        <dbReference type="Pfam" id="PF03372"/>
    </source>
</evidence>
<dbReference type="PROSITE" id="PS51435">
    <property type="entry name" value="AP_NUCLEASE_F1_4"/>
    <property type="match status" value="1"/>
</dbReference>
<comment type="cofactor">
    <cofactor evidence="7">
        <name>Mg(2+)</name>
        <dbReference type="ChEBI" id="CHEBI:18420"/>
    </cofactor>
    <cofactor evidence="7">
        <name>Mn(2+)</name>
        <dbReference type="ChEBI" id="CHEBI:29035"/>
    </cofactor>
    <text evidence="7">Probably binds two magnesium or manganese ions per subunit.</text>
</comment>
<evidence type="ECO:0000256" key="1">
    <source>
        <dbReference type="ARBA" id="ARBA00000493"/>
    </source>
</evidence>
<evidence type="ECO:0000256" key="7">
    <source>
        <dbReference type="RuleBase" id="RU362131"/>
    </source>
</evidence>
<comment type="catalytic activity">
    <reaction evidence="1">
        <text>Exonucleolytic cleavage in the 3'- to 5'-direction to yield nucleoside 5'-phosphates.</text>
        <dbReference type="EC" id="3.1.11.2"/>
    </reaction>
</comment>
<dbReference type="EC" id="3.1.21.-" evidence="7"/>
<evidence type="ECO:0000313" key="10">
    <source>
        <dbReference type="EMBL" id="CAH3030233.1"/>
    </source>
</evidence>
<gene>
    <name evidence="10" type="ORF">PEVE_00037649</name>
</gene>
<feature type="compositionally biased region" description="Basic and acidic residues" evidence="8">
    <location>
        <begin position="1"/>
        <end position="11"/>
    </location>
</feature>
<evidence type="ECO:0000313" key="11">
    <source>
        <dbReference type="Proteomes" id="UP001159427"/>
    </source>
</evidence>
<protein>
    <recommendedName>
        <fullName evidence="7">DNA repair nuclease/redox regulator APEX1</fullName>
        <shortName evidence="7">APEN</shortName>
        <shortName evidence="7">REF-1</shortName>
        <ecNumber evidence="7">3.1.11.2</ecNumber>
        <ecNumber evidence="7">3.1.21.-</ecNumber>
    </recommendedName>
    <alternativeName>
        <fullName evidence="7">APEX nuclease</fullName>
    </alternativeName>
    <alternativeName>
        <fullName evidence="7">Apurinic-apyrimidinic endonuclease 1</fullName>
    </alternativeName>
    <alternativeName>
        <fullName evidence="7">Redox factor-1</fullName>
    </alternativeName>
    <component>
        <recommendedName>
            <fullName evidence="7">DNA repair nuclease/redox regulator APEX1, mitochondrial</fullName>
        </recommendedName>
    </component>
</protein>
<dbReference type="PROSITE" id="PS00728">
    <property type="entry name" value="AP_NUCLEASE_F1_3"/>
    <property type="match status" value="1"/>
</dbReference>
<comment type="similarity">
    <text evidence="3 7">Belongs to the DNA repair enzymes AP/ExoA family.</text>
</comment>
<name>A0ABN8MPL1_9CNID</name>
<dbReference type="InterPro" id="IPR020848">
    <property type="entry name" value="AP_endonuclease_F1_CS"/>
</dbReference>
<dbReference type="PROSITE" id="PS00726">
    <property type="entry name" value="AP_NUCLEASE_F1_1"/>
    <property type="match status" value="1"/>
</dbReference>
<reference evidence="10 11" key="1">
    <citation type="submission" date="2022-05" db="EMBL/GenBank/DDBJ databases">
        <authorList>
            <consortium name="Genoscope - CEA"/>
            <person name="William W."/>
        </authorList>
    </citation>
    <scope>NUCLEOTIDE SEQUENCE [LARGE SCALE GENOMIC DNA]</scope>
</reference>
<evidence type="ECO:0000256" key="4">
    <source>
        <dbReference type="ARBA" id="ARBA00022723"/>
    </source>
</evidence>
<feature type="region of interest" description="Disordered" evidence="8">
    <location>
        <begin position="1"/>
        <end position="58"/>
    </location>
</feature>
<feature type="domain" description="Endonuclease/exonuclease/phosphatase" evidence="9">
    <location>
        <begin position="72"/>
        <end position="311"/>
    </location>
</feature>
<dbReference type="Gene3D" id="3.60.10.10">
    <property type="entry name" value="Endonuclease/exonuclease/phosphatase"/>
    <property type="match status" value="1"/>
</dbReference>
<feature type="compositionally biased region" description="Acidic residues" evidence="8">
    <location>
        <begin position="40"/>
        <end position="56"/>
    </location>
</feature>
<keyword evidence="7" id="KW-0234">DNA repair</keyword>
<keyword evidence="6 7" id="KW-0460">Magnesium</keyword>
<dbReference type="Proteomes" id="UP001159427">
    <property type="component" value="Unassembled WGS sequence"/>
</dbReference>
<evidence type="ECO:0000256" key="5">
    <source>
        <dbReference type="ARBA" id="ARBA00022801"/>
    </source>
</evidence>
<evidence type="ECO:0000256" key="6">
    <source>
        <dbReference type="ARBA" id="ARBA00022842"/>
    </source>
</evidence>
<dbReference type="CDD" id="cd09087">
    <property type="entry name" value="Ape1-like_AP-endo"/>
    <property type="match status" value="1"/>
</dbReference>
<dbReference type="PANTHER" id="PTHR22748:SF6">
    <property type="entry name" value="DNA-(APURINIC OR APYRIMIDINIC SITE) ENDONUCLEASE"/>
    <property type="match status" value="1"/>
</dbReference>
<dbReference type="InterPro" id="IPR004808">
    <property type="entry name" value="AP_endonuc_1"/>
</dbReference>
<dbReference type="InterPro" id="IPR020847">
    <property type="entry name" value="AP_endonuclease_F1_BS"/>
</dbReference>
<dbReference type="InterPro" id="IPR005135">
    <property type="entry name" value="Endo/exonuclease/phosphatase"/>
</dbReference>
<accession>A0ABN8MPL1</accession>
<dbReference type="NCBIfam" id="TIGR00633">
    <property type="entry name" value="xth"/>
    <property type="match status" value="1"/>
</dbReference>
<keyword evidence="4 7" id="KW-0479">Metal-binding</keyword>
<comment type="cofactor">
    <cofactor evidence="2">
        <name>Mn(2+)</name>
        <dbReference type="ChEBI" id="CHEBI:29035"/>
    </cofactor>
</comment>
<dbReference type="InterPro" id="IPR036691">
    <property type="entry name" value="Endo/exonu/phosph_ase_sf"/>
</dbReference>
<proteinExistence type="inferred from homology"/>
<evidence type="ECO:0000256" key="8">
    <source>
        <dbReference type="SAM" id="MobiDB-lite"/>
    </source>
</evidence>
<feature type="compositionally biased region" description="Basic and acidic residues" evidence="8">
    <location>
        <begin position="19"/>
        <end position="39"/>
    </location>
</feature>
<organism evidence="10 11">
    <name type="scientific">Porites evermanni</name>
    <dbReference type="NCBI Taxonomy" id="104178"/>
    <lineage>
        <taxon>Eukaryota</taxon>
        <taxon>Metazoa</taxon>
        <taxon>Cnidaria</taxon>
        <taxon>Anthozoa</taxon>
        <taxon>Hexacorallia</taxon>
        <taxon>Scleractinia</taxon>
        <taxon>Fungiina</taxon>
        <taxon>Poritidae</taxon>
        <taxon>Porites</taxon>
    </lineage>
</organism>
<sequence>MPPKKSKETKNVKGKGKRPAKESKASDDEPEAKKSKKDDSEAEDSNVDNAGEEETDFSCATSDKKWNFKISSWNVNGIRAWLKNGSASYVKNEDPDIFCIQETKCQEKDVPKEVKFPGYHTYWAEAQTKGYSGVGLCSKTKPLNVSYGIGIAEHDNEGRVITAEFKEFYLVASYVPNAGRGLSRLDYRQGWDKDFRDYLKNLDKNKPVILCGDLNVAHKEIDLENPKTNTKNAGFTKEERQGFTELLEEGFIDSFRHFYPDKPKQYSFWSYMRNARAKNVGWRLDYFVVSERLVPKLSDSLIRQRVKGSDHCPVVLLLAF</sequence>
<evidence type="ECO:0000256" key="2">
    <source>
        <dbReference type="ARBA" id="ARBA00001936"/>
    </source>
</evidence>
<evidence type="ECO:0000256" key="3">
    <source>
        <dbReference type="ARBA" id="ARBA00007092"/>
    </source>
</evidence>
<dbReference type="SUPFAM" id="SSF56219">
    <property type="entry name" value="DNase I-like"/>
    <property type="match status" value="1"/>
</dbReference>